<organism evidence="9 10">
    <name type="scientific">Rhizopus microsporus ATCC 52813</name>
    <dbReference type="NCBI Taxonomy" id="1340429"/>
    <lineage>
        <taxon>Eukaryota</taxon>
        <taxon>Fungi</taxon>
        <taxon>Fungi incertae sedis</taxon>
        <taxon>Mucoromycota</taxon>
        <taxon>Mucoromycotina</taxon>
        <taxon>Mucoromycetes</taxon>
        <taxon>Mucorales</taxon>
        <taxon>Mucorineae</taxon>
        <taxon>Rhizopodaceae</taxon>
        <taxon>Rhizopus</taxon>
    </lineage>
</organism>
<sequence>MLTSEDLKIVGQYVDNEPEQDHSVEQHDDNSNNASTEIKPDQQPIQDSIDAAISGKTNNEEGYESSDLELSSDSSSDSSSDEEEEEEGDKDEDKPEDEEEDELYKDGVVKTANEITEVFIEKPEFEVTAETEIIFAGHIYQKIQNVIVVQSRPGSEHSTLDIGSLLVYENREIMGEVFETFGPIARPFYTVRFNDETELIKELTIVGAPVFYVPSYQKTQIVPTEALKKIQYTDASNVYDEEIDEDEMEFSDDEKELAYRQERNKQKKMKKKRALPEGQETGENKKRLKPTPRDFDAALASYETASSPMPARQQQSYADFF</sequence>
<proteinExistence type="inferred from homology"/>
<evidence type="ECO:0000313" key="9">
    <source>
        <dbReference type="EMBL" id="PHZ10084.1"/>
    </source>
</evidence>
<dbReference type="STRING" id="1340429.A0A2G4SMT8"/>
<dbReference type="Gene3D" id="2.40.10.230">
    <property type="entry name" value="Probable tRNA pseudouridine synthase domain"/>
    <property type="match status" value="1"/>
</dbReference>
<feature type="region of interest" description="Disordered" evidence="8">
    <location>
        <begin position="260"/>
        <end position="321"/>
    </location>
</feature>
<dbReference type="GO" id="GO:0001522">
    <property type="term" value="P:pseudouridine synthesis"/>
    <property type="evidence" value="ECO:0007669"/>
    <property type="project" value="InterPro"/>
</dbReference>
<evidence type="ECO:0000256" key="4">
    <source>
        <dbReference type="ARBA" id="ARBA00022553"/>
    </source>
</evidence>
<keyword evidence="10" id="KW-1185">Reference proteome</keyword>
<dbReference type="EMBL" id="KZ303856">
    <property type="protein sequence ID" value="PHZ10084.1"/>
    <property type="molecule type" value="Genomic_DNA"/>
</dbReference>
<evidence type="ECO:0000256" key="5">
    <source>
        <dbReference type="ARBA" id="ARBA00022884"/>
    </source>
</evidence>
<evidence type="ECO:0000256" key="7">
    <source>
        <dbReference type="RuleBase" id="RU364004"/>
    </source>
</evidence>
<feature type="compositionally biased region" description="Low complexity" evidence="8">
    <location>
        <begin position="68"/>
        <end position="78"/>
    </location>
</feature>
<accession>A0A2G4SMT8</accession>
<dbReference type="GO" id="GO:0000493">
    <property type="term" value="P:box H/ACA snoRNP assembly"/>
    <property type="evidence" value="ECO:0007669"/>
    <property type="project" value="InterPro"/>
</dbReference>
<evidence type="ECO:0000256" key="3">
    <source>
        <dbReference type="ARBA" id="ARBA00022552"/>
    </source>
</evidence>
<dbReference type="Proteomes" id="UP000242254">
    <property type="component" value="Unassembled WGS sequence"/>
</dbReference>
<keyword evidence="6 7" id="KW-0539">Nucleus</keyword>
<keyword evidence="2 7" id="KW-0690">Ribosome biogenesis</keyword>
<dbReference type="InterPro" id="IPR040309">
    <property type="entry name" value="Naf1"/>
</dbReference>
<reference evidence="9 10" key="1">
    <citation type="journal article" date="2016" name="Proc. Natl. Acad. Sci. U.S.A.">
        <title>Lipid metabolic changes in an early divergent fungus govern the establishment of a mutualistic symbiosis with endobacteria.</title>
        <authorList>
            <person name="Lastovetsky O.A."/>
            <person name="Gaspar M.L."/>
            <person name="Mondo S.J."/>
            <person name="LaButti K.M."/>
            <person name="Sandor L."/>
            <person name="Grigoriev I.V."/>
            <person name="Henry S.A."/>
            <person name="Pawlowska T.E."/>
        </authorList>
    </citation>
    <scope>NUCLEOTIDE SEQUENCE [LARGE SCALE GENOMIC DNA]</scope>
    <source>
        <strain evidence="9 10">ATCC 52813</strain>
    </source>
</reference>
<evidence type="ECO:0000256" key="1">
    <source>
        <dbReference type="ARBA" id="ARBA00009801"/>
    </source>
</evidence>
<protein>
    <recommendedName>
        <fullName evidence="7">H/ACA ribonucleoprotein complex subunit</fullName>
    </recommendedName>
</protein>
<feature type="compositionally biased region" description="Acidic residues" evidence="8">
    <location>
        <begin position="79"/>
        <end position="103"/>
    </location>
</feature>
<keyword evidence="5 7" id="KW-0694">RNA-binding</keyword>
<keyword evidence="7" id="KW-0687">Ribonucleoprotein</keyword>
<feature type="compositionally biased region" description="Basic and acidic residues" evidence="8">
    <location>
        <begin position="19"/>
        <end position="30"/>
    </location>
</feature>
<dbReference type="Pfam" id="PF04410">
    <property type="entry name" value="Gar1"/>
    <property type="match status" value="1"/>
</dbReference>
<gene>
    <name evidence="9" type="ORF">RHIMIDRAFT_42526</name>
</gene>
<dbReference type="GO" id="GO:0006364">
    <property type="term" value="P:rRNA processing"/>
    <property type="evidence" value="ECO:0007669"/>
    <property type="project" value="UniProtKB-KW"/>
</dbReference>
<feature type="compositionally biased region" description="Polar residues" evidence="8">
    <location>
        <begin position="303"/>
        <end position="321"/>
    </location>
</feature>
<comment type="similarity">
    <text evidence="1">Belongs to the NAF1 family.</text>
</comment>
<dbReference type="AlphaFoldDB" id="A0A2G4SMT8"/>
<keyword evidence="3 7" id="KW-0698">rRNA processing</keyword>
<dbReference type="PANTHER" id="PTHR31633">
    <property type="entry name" value="H/ACA RIBONUCLEOPROTEIN COMPLEX NON-CORE SUBUNIT NAF1"/>
    <property type="match status" value="1"/>
</dbReference>
<dbReference type="PANTHER" id="PTHR31633:SF1">
    <property type="entry name" value="H_ACA RIBONUCLEOPROTEIN COMPLEX NON-CORE SUBUNIT NAF1"/>
    <property type="match status" value="1"/>
</dbReference>
<evidence type="ECO:0000256" key="6">
    <source>
        <dbReference type="ARBA" id="ARBA00023242"/>
    </source>
</evidence>
<comment type="function">
    <text evidence="7">Required for ribosome biogenesis. Part of a complex which catalyzes pseudouridylation of rRNA. This involves the isomerization of uridine such that the ribose is subsequently attached to C5, instead of the normal N1. Pseudouridine ("psi") residues may serve to stabilize the conformation of rRNAs.</text>
</comment>
<dbReference type="InterPro" id="IPR038664">
    <property type="entry name" value="Gar1/Naf1_Cbf5-bd_sf"/>
</dbReference>
<dbReference type="GeneID" id="35446225"/>
<dbReference type="InterPro" id="IPR009000">
    <property type="entry name" value="Transl_B-barrel_sf"/>
</dbReference>
<evidence type="ECO:0000256" key="2">
    <source>
        <dbReference type="ARBA" id="ARBA00022517"/>
    </source>
</evidence>
<keyword evidence="4" id="KW-0597">Phosphoprotein</keyword>
<dbReference type="GO" id="GO:0005732">
    <property type="term" value="C:sno(s)RNA-containing ribonucleoprotein complex"/>
    <property type="evidence" value="ECO:0007669"/>
    <property type="project" value="InterPro"/>
</dbReference>
<dbReference type="GO" id="GO:0005730">
    <property type="term" value="C:nucleolus"/>
    <property type="evidence" value="ECO:0007669"/>
    <property type="project" value="UniProtKB-SubCell"/>
</dbReference>
<dbReference type="SUPFAM" id="SSF50447">
    <property type="entry name" value="Translation proteins"/>
    <property type="match status" value="1"/>
</dbReference>
<comment type="subcellular location">
    <subcellularLocation>
        <location evidence="7">Nucleus</location>
        <location evidence="7">Nucleolus</location>
    </subcellularLocation>
</comment>
<comment type="subunit">
    <text evidence="7">Component of the small nucleolar ribonucleoprotein particles containing H/ACA-type snoRNAs (H/ACA snoRNPs).</text>
</comment>
<dbReference type="GO" id="GO:0003723">
    <property type="term" value="F:RNA binding"/>
    <property type="evidence" value="ECO:0007669"/>
    <property type="project" value="UniProtKB-KW"/>
</dbReference>
<evidence type="ECO:0000313" key="10">
    <source>
        <dbReference type="Proteomes" id="UP000242254"/>
    </source>
</evidence>
<evidence type="ECO:0000256" key="8">
    <source>
        <dbReference type="SAM" id="MobiDB-lite"/>
    </source>
</evidence>
<comment type="similarity">
    <text evidence="7">Belongs to the GAR1 family.</text>
</comment>
<feature type="region of interest" description="Disordered" evidence="8">
    <location>
        <begin position="1"/>
        <end position="108"/>
    </location>
</feature>
<dbReference type="InterPro" id="IPR007504">
    <property type="entry name" value="H/ACA_rnp_Gar1/Naf1"/>
</dbReference>
<name>A0A2G4SMT8_RHIZD</name>
<dbReference type="RefSeq" id="XP_023463792.1">
    <property type="nucleotide sequence ID" value="XM_023615237.1"/>
</dbReference>